<dbReference type="InterPro" id="IPR002656">
    <property type="entry name" value="Acyl_transf_3_dom"/>
</dbReference>
<feature type="transmembrane region" description="Helical" evidence="7">
    <location>
        <begin position="61"/>
        <end position="82"/>
    </location>
</feature>
<comment type="caution">
    <text evidence="9">The sequence shown here is derived from an EMBL/GenBank/DDBJ whole genome shotgun (WGS) entry which is preliminary data.</text>
</comment>
<sequence>MTVLVGNQMKSQGMIKEIFVLRSIGCLSIVFLHSVHAALMTVPIREMGELEAITFDSIQMLLYYGTPMFIFISEFLISYSYRNRDVPPGFLKKRLRFILIPYFVMAVFYSLPFIMQGWESWSLKLVRNIFIGDYHGYFILIIFQFYLFHLYFYRYLKAWSPKIVLPIALIINATYLMIFNFTLPPESLPFSTYVWERFYWIPLFGWIFYFALGFYAGLYYELFIEALKKWRYIIIIGPVLSSIMLLYFYHSGFLSVHSSKRTDILIHTTMLSMFLFYITTRFTRPSPFLVFISQYSFGIYLLHYFFIFLGDAIFRLYPIDIGFSYILVLFVFSIGCSIASIYFLNKWKYGHLVIGKIGVGYVPPK</sequence>
<evidence type="ECO:0000256" key="5">
    <source>
        <dbReference type="ARBA" id="ARBA00022989"/>
    </source>
</evidence>
<name>A0A3A9K8I2_9BACI</name>
<evidence type="ECO:0000259" key="8">
    <source>
        <dbReference type="Pfam" id="PF01757"/>
    </source>
</evidence>
<organism evidence="9 10">
    <name type="scientific">Salipaludibacillus neizhouensis</name>
    <dbReference type="NCBI Taxonomy" id="885475"/>
    <lineage>
        <taxon>Bacteria</taxon>
        <taxon>Bacillati</taxon>
        <taxon>Bacillota</taxon>
        <taxon>Bacilli</taxon>
        <taxon>Bacillales</taxon>
        <taxon>Bacillaceae</taxon>
    </lineage>
</organism>
<dbReference type="AlphaFoldDB" id="A0A3A9K8I2"/>
<keyword evidence="10" id="KW-1185">Reference proteome</keyword>
<feature type="transmembrane region" description="Helical" evidence="7">
    <location>
        <begin position="198"/>
        <end position="220"/>
    </location>
</feature>
<evidence type="ECO:0000256" key="2">
    <source>
        <dbReference type="ARBA" id="ARBA00007400"/>
    </source>
</evidence>
<evidence type="ECO:0000256" key="6">
    <source>
        <dbReference type="ARBA" id="ARBA00023136"/>
    </source>
</evidence>
<feature type="transmembrane region" description="Helical" evidence="7">
    <location>
        <begin position="295"/>
        <end position="317"/>
    </location>
</feature>
<dbReference type="RefSeq" id="WP_110936056.1">
    <property type="nucleotide sequence ID" value="NZ_PDOE01000001.1"/>
</dbReference>
<dbReference type="Pfam" id="PF01757">
    <property type="entry name" value="Acyl_transf_3"/>
    <property type="match status" value="1"/>
</dbReference>
<evidence type="ECO:0000313" key="10">
    <source>
        <dbReference type="Proteomes" id="UP000281498"/>
    </source>
</evidence>
<accession>A0A3A9K8I2</accession>
<evidence type="ECO:0000313" key="9">
    <source>
        <dbReference type="EMBL" id="RKL69304.1"/>
    </source>
</evidence>
<comment type="similarity">
    <text evidence="2">Belongs to the acyltransferase 3 family.</text>
</comment>
<evidence type="ECO:0000256" key="4">
    <source>
        <dbReference type="ARBA" id="ARBA00022692"/>
    </source>
</evidence>
<reference evidence="9 10" key="1">
    <citation type="submission" date="2017-10" db="EMBL/GenBank/DDBJ databases">
        <title>Bacillus sp. nov., a halophilic bacterium isolated from a Keqin Lake.</title>
        <authorList>
            <person name="Wang H."/>
        </authorList>
    </citation>
    <scope>NUCLEOTIDE SEQUENCE [LARGE SCALE GENOMIC DNA]</scope>
    <source>
        <strain evidence="9 10">KCTC 13187</strain>
    </source>
</reference>
<proteinExistence type="inferred from homology"/>
<feature type="domain" description="Acyltransferase 3" evidence="8">
    <location>
        <begin position="19"/>
        <end position="339"/>
    </location>
</feature>
<feature type="transmembrane region" description="Helical" evidence="7">
    <location>
        <begin position="134"/>
        <end position="152"/>
    </location>
</feature>
<keyword evidence="3" id="KW-1003">Cell membrane</keyword>
<feature type="transmembrane region" description="Helical" evidence="7">
    <location>
        <begin position="94"/>
        <end position="114"/>
    </location>
</feature>
<comment type="subcellular location">
    <subcellularLocation>
        <location evidence="1">Cell membrane</location>
        <topology evidence="1">Multi-pass membrane protein</topology>
    </subcellularLocation>
</comment>
<evidence type="ECO:0000256" key="1">
    <source>
        <dbReference type="ARBA" id="ARBA00004651"/>
    </source>
</evidence>
<dbReference type="PANTHER" id="PTHR40074:SF2">
    <property type="entry name" value="O-ACETYLTRANSFERASE WECH"/>
    <property type="match status" value="1"/>
</dbReference>
<evidence type="ECO:0000256" key="7">
    <source>
        <dbReference type="SAM" id="Phobius"/>
    </source>
</evidence>
<feature type="transmembrane region" description="Helical" evidence="7">
    <location>
        <begin position="232"/>
        <end position="249"/>
    </location>
</feature>
<feature type="transmembrane region" description="Helical" evidence="7">
    <location>
        <begin position="264"/>
        <end position="283"/>
    </location>
</feature>
<dbReference type="GO" id="GO:0009246">
    <property type="term" value="P:enterobacterial common antigen biosynthetic process"/>
    <property type="evidence" value="ECO:0007669"/>
    <property type="project" value="TreeGrafter"/>
</dbReference>
<dbReference type="OrthoDB" id="65129at2"/>
<keyword evidence="5 7" id="KW-1133">Transmembrane helix</keyword>
<evidence type="ECO:0000256" key="3">
    <source>
        <dbReference type="ARBA" id="ARBA00022475"/>
    </source>
</evidence>
<keyword evidence="6 7" id="KW-0472">Membrane</keyword>
<protein>
    <submittedName>
        <fullName evidence="9">Adhesin</fullName>
    </submittedName>
</protein>
<keyword evidence="4 7" id="KW-0812">Transmembrane</keyword>
<dbReference type="Proteomes" id="UP000281498">
    <property type="component" value="Unassembled WGS sequence"/>
</dbReference>
<feature type="transmembrane region" description="Helical" evidence="7">
    <location>
        <begin position="323"/>
        <end position="344"/>
    </location>
</feature>
<dbReference type="GO" id="GO:0005886">
    <property type="term" value="C:plasma membrane"/>
    <property type="evidence" value="ECO:0007669"/>
    <property type="project" value="UniProtKB-SubCell"/>
</dbReference>
<dbReference type="EMBL" id="PDOE01000001">
    <property type="protein sequence ID" value="RKL69304.1"/>
    <property type="molecule type" value="Genomic_DNA"/>
</dbReference>
<feature type="transmembrane region" description="Helical" evidence="7">
    <location>
        <begin position="164"/>
        <end position="183"/>
    </location>
</feature>
<dbReference type="GO" id="GO:0016413">
    <property type="term" value="F:O-acetyltransferase activity"/>
    <property type="evidence" value="ECO:0007669"/>
    <property type="project" value="TreeGrafter"/>
</dbReference>
<dbReference type="PANTHER" id="PTHR40074">
    <property type="entry name" value="O-ACETYLTRANSFERASE WECH"/>
    <property type="match status" value="1"/>
</dbReference>
<gene>
    <name evidence="9" type="ORF">CR203_04565</name>
</gene>